<keyword evidence="1" id="KW-0732">Signal</keyword>
<evidence type="ECO:0000256" key="1">
    <source>
        <dbReference type="SAM" id="SignalP"/>
    </source>
</evidence>
<protein>
    <recommendedName>
        <fullName evidence="4">Interleukin-7</fullName>
    </recommendedName>
</protein>
<accession>U3KKV3</accession>
<evidence type="ECO:0000313" key="3">
    <source>
        <dbReference type="Proteomes" id="UP000016665"/>
    </source>
</evidence>
<dbReference type="AlphaFoldDB" id="U3KKV3"/>
<name>U3KKV3_FICAL</name>
<evidence type="ECO:0000313" key="2">
    <source>
        <dbReference type="Ensembl" id="ENSFALP00000015657.2"/>
    </source>
</evidence>
<organism evidence="2 3">
    <name type="scientific">Ficedula albicollis</name>
    <name type="common">Collared flycatcher</name>
    <name type="synonym">Muscicapa albicollis</name>
    <dbReference type="NCBI Taxonomy" id="59894"/>
    <lineage>
        <taxon>Eukaryota</taxon>
        <taxon>Metazoa</taxon>
        <taxon>Chordata</taxon>
        <taxon>Craniata</taxon>
        <taxon>Vertebrata</taxon>
        <taxon>Euteleostomi</taxon>
        <taxon>Archelosauria</taxon>
        <taxon>Archosauria</taxon>
        <taxon>Dinosauria</taxon>
        <taxon>Saurischia</taxon>
        <taxon>Theropoda</taxon>
        <taxon>Coelurosauria</taxon>
        <taxon>Aves</taxon>
        <taxon>Neognathae</taxon>
        <taxon>Neoaves</taxon>
        <taxon>Telluraves</taxon>
        <taxon>Australaves</taxon>
        <taxon>Passeriformes</taxon>
        <taxon>Muscicapidae</taxon>
        <taxon>Ficedula</taxon>
    </lineage>
</organism>
<dbReference type="Proteomes" id="UP000016665">
    <property type="component" value="Chromosome 13"/>
</dbReference>
<dbReference type="GeneTree" id="ENSGT01030000235545"/>
<keyword evidence="3" id="KW-1185">Reference proteome</keyword>
<dbReference type="Ensembl" id="ENSFALT00000015722.2">
    <property type="protein sequence ID" value="ENSFALP00000015657.2"/>
    <property type="gene ID" value="ENSFALG00000015042.2"/>
</dbReference>
<reference evidence="2" key="2">
    <citation type="submission" date="2025-08" db="UniProtKB">
        <authorList>
            <consortium name="Ensembl"/>
        </authorList>
    </citation>
    <scope>IDENTIFICATION</scope>
</reference>
<dbReference type="HOGENOM" id="CLU_3177795_0_0_1"/>
<sequence>MHLHVFLLLLSSGVSSYFLPQKETPHLLNDTKRALINEMLCLLEAENEFINKLSCAHNNTEIFIHELKKIPARTCMSKVKTDMQKLEKICSVLKTAETKFSHFKESLQEFLRWVNHKLDCKSVGRSKLGLDMDGKCSCRDPWKSHQGLG</sequence>
<feature type="chain" id="PRO_5032701238" description="Interleukin-7" evidence="1">
    <location>
        <begin position="17"/>
        <end position="149"/>
    </location>
</feature>
<reference evidence="2 3" key="1">
    <citation type="journal article" date="2012" name="Nature">
        <title>The genomic landscape of species divergence in Ficedula flycatchers.</title>
        <authorList>
            <person name="Ellegren H."/>
            <person name="Smeds L."/>
            <person name="Burri R."/>
            <person name="Olason P.I."/>
            <person name="Backstrom N."/>
            <person name="Kawakami T."/>
            <person name="Kunstner A."/>
            <person name="Makinen H."/>
            <person name="Nadachowska-Brzyska K."/>
            <person name="Qvarnstrom A."/>
            <person name="Uebbing S."/>
            <person name="Wolf J.B."/>
        </authorList>
    </citation>
    <scope>NUCLEOTIDE SEQUENCE [LARGE SCALE GENOMIC DNA]</scope>
</reference>
<evidence type="ECO:0008006" key="4">
    <source>
        <dbReference type="Google" id="ProtNLM"/>
    </source>
</evidence>
<feature type="signal peptide" evidence="1">
    <location>
        <begin position="1"/>
        <end position="16"/>
    </location>
</feature>
<proteinExistence type="predicted"/>
<reference evidence="2" key="3">
    <citation type="submission" date="2025-09" db="UniProtKB">
        <authorList>
            <consortium name="Ensembl"/>
        </authorList>
    </citation>
    <scope>IDENTIFICATION</scope>
</reference>